<evidence type="ECO:0000256" key="1">
    <source>
        <dbReference type="SAM" id="MobiDB-lite"/>
    </source>
</evidence>
<organism evidence="2">
    <name type="scientific">marine sediment metagenome</name>
    <dbReference type="NCBI Taxonomy" id="412755"/>
    <lineage>
        <taxon>unclassified sequences</taxon>
        <taxon>metagenomes</taxon>
        <taxon>ecological metagenomes</taxon>
    </lineage>
</organism>
<dbReference type="EMBL" id="LAZR01028027">
    <property type="protein sequence ID" value="KKL63857.1"/>
    <property type="molecule type" value="Genomic_DNA"/>
</dbReference>
<feature type="region of interest" description="Disordered" evidence="1">
    <location>
        <begin position="1"/>
        <end position="37"/>
    </location>
</feature>
<proteinExistence type="predicted"/>
<protein>
    <submittedName>
        <fullName evidence="2">Uncharacterized protein</fullName>
    </submittedName>
</protein>
<evidence type="ECO:0000313" key="2">
    <source>
        <dbReference type="EMBL" id="KKL63857.1"/>
    </source>
</evidence>
<gene>
    <name evidence="2" type="ORF">LCGC14_2170900</name>
</gene>
<dbReference type="AlphaFoldDB" id="A0A0F9GL43"/>
<name>A0A0F9GL43_9ZZZZ</name>
<sequence length="131" mass="14469">MSELEKSTGEQNPAKQDIVRNKQGRFVKGAPSPNPHGAGLTTIKLNALFSKAFVNDKDKHAGLDLFAYAFKRARTNDRVLIALLNKFVPDLLKGEGFDSIDITQIFSGLTTDRLRRLADARDPQGSTERAK</sequence>
<accession>A0A0F9GL43</accession>
<reference evidence="2" key="1">
    <citation type="journal article" date="2015" name="Nature">
        <title>Complex archaea that bridge the gap between prokaryotes and eukaryotes.</title>
        <authorList>
            <person name="Spang A."/>
            <person name="Saw J.H."/>
            <person name="Jorgensen S.L."/>
            <person name="Zaremba-Niedzwiedzka K."/>
            <person name="Martijn J."/>
            <person name="Lind A.E."/>
            <person name="van Eijk R."/>
            <person name="Schleper C."/>
            <person name="Guy L."/>
            <person name="Ettema T.J."/>
        </authorList>
    </citation>
    <scope>NUCLEOTIDE SEQUENCE</scope>
</reference>
<comment type="caution">
    <text evidence="2">The sequence shown here is derived from an EMBL/GenBank/DDBJ whole genome shotgun (WGS) entry which is preliminary data.</text>
</comment>